<evidence type="ECO:0000313" key="3">
    <source>
        <dbReference type="Proteomes" id="UP000274822"/>
    </source>
</evidence>
<keyword evidence="3" id="KW-1185">Reference proteome</keyword>
<dbReference type="EMBL" id="RBNJ01001292">
    <property type="protein sequence ID" value="RUS33310.1"/>
    <property type="molecule type" value="Genomic_DNA"/>
</dbReference>
<proteinExistence type="predicted"/>
<protein>
    <submittedName>
        <fullName evidence="2">Uncharacterized protein</fullName>
    </submittedName>
</protein>
<evidence type="ECO:0000256" key="1">
    <source>
        <dbReference type="SAM" id="MobiDB-lite"/>
    </source>
</evidence>
<comment type="caution">
    <text evidence="2">The sequence shown here is derived from an EMBL/GenBank/DDBJ whole genome shotgun (WGS) entry which is preliminary data.</text>
</comment>
<dbReference type="AlphaFoldDB" id="A0A433QU42"/>
<dbReference type="Proteomes" id="UP000274822">
    <property type="component" value="Unassembled WGS sequence"/>
</dbReference>
<sequence>MPLIVEHGHSLPLGTLRSQRIQASHSMRSVGRVVYTETVNRVITLGIVLRSGNSNVMHTLVIYDPSQLHLMNESQSDLFSKSSSSQPLLSRYRPNAMEL</sequence>
<name>A0A433QU42_9FUNG</name>
<gene>
    <name evidence="2" type="ORF">BC938DRAFT_472143</name>
</gene>
<organism evidence="2 3">
    <name type="scientific">Jimgerdemannia flammicorona</name>
    <dbReference type="NCBI Taxonomy" id="994334"/>
    <lineage>
        <taxon>Eukaryota</taxon>
        <taxon>Fungi</taxon>
        <taxon>Fungi incertae sedis</taxon>
        <taxon>Mucoromycota</taxon>
        <taxon>Mucoromycotina</taxon>
        <taxon>Endogonomycetes</taxon>
        <taxon>Endogonales</taxon>
        <taxon>Endogonaceae</taxon>
        <taxon>Jimgerdemannia</taxon>
    </lineage>
</organism>
<evidence type="ECO:0000313" key="2">
    <source>
        <dbReference type="EMBL" id="RUS33310.1"/>
    </source>
</evidence>
<accession>A0A433QU42</accession>
<reference evidence="2 3" key="1">
    <citation type="journal article" date="2018" name="New Phytol.">
        <title>Phylogenomics of Endogonaceae and evolution of mycorrhizas within Mucoromycota.</title>
        <authorList>
            <person name="Chang Y."/>
            <person name="Desiro A."/>
            <person name="Na H."/>
            <person name="Sandor L."/>
            <person name="Lipzen A."/>
            <person name="Clum A."/>
            <person name="Barry K."/>
            <person name="Grigoriev I.V."/>
            <person name="Martin F.M."/>
            <person name="Stajich J.E."/>
            <person name="Smith M.E."/>
            <person name="Bonito G."/>
            <person name="Spatafora J.W."/>
        </authorList>
    </citation>
    <scope>NUCLEOTIDE SEQUENCE [LARGE SCALE GENOMIC DNA]</scope>
    <source>
        <strain evidence="2 3">AD002</strain>
    </source>
</reference>
<feature type="compositionally biased region" description="Low complexity" evidence="1">
    <location>
        <begin position="78"/>
        <end position="90"/>
    </location>
</feature>
<feature type="region of interest" description="Disordered" evidence="1">
    <location>
        <begin position="78"/>
        <end position="99"/>
    </location>
</feature>